<dbReference type="SMART" id="SM00369">
    <property type="entry name" value="LRR_TYP"/>
    <property type="match status" value="4"/>
</dbReference>
<dbReference type="RefSeq" id="XP_034251700.1">
    <property type="nucleotide sequence ID" value="XM_034395809.1"/>
</dbReference>
<dbReference type="InterPro" id="IPR001611">
    <property type="entry name" value="Leu-rich_rpt"/>
</dbReference>
<dbReference type="OrthoDB" id="6343311at2759"/>
<dbReference type="PANTHER" id="PTHR24369:SF210">
    <property type="entry name" value="CHAOPTIN-RELATED"/>
    <property type="match status" value="1"/>
</dbReference>
<dbReference type="GeneID" id="117651629"/>
<proteinExistence type="predicted"/>
<dbReference type="Gene3D" id="3.80.10.10">
    <property type="entry name" value="Ribonuclease Inhibitor"/>
    <property type="match status" value="2"/>
</dbReference>
<sequence length="414" mass="46248">MDVFCSGGVHKVSRSRSHKVKTANVTLVLCFWPEDTLDPALLTSFPRLHRLEVTESNVTEVLDFPYHDHLEELVLSGLRLTWLSDDVFSGLRRLRVLDISRNQLSVLGSATLLRPPSLRRVMLGGNPWRCTLALAWLTELRSVTLVDEDAMQCGAALHPRRPVMTVMALLKRVAAECPADDACSCELTRLVRDARNDAPAKASELVPIITVNCSYRGLGAMPGSLPANTTTLLLRGNKISSVRPLVDRHASVLDVYLDNNAVESIADLEGSPWLTNFRVLSLRANKLQQLPTYALDNALERNEHAVRVYLGLNPWLCDCQFMPTFQELLAKYKSLIADWDDIRCAEVEGDDNSMKKIHGLSRSAVCREEPQVTALDLLNGALGASLFAVLAKLSYDYWQYRQYGRLPWIATKLP</sequence>
<evidence type="ECO:0000256" key="3">
    <source>
        <dbReference type="ARBA" id="ARBA00022737"/>
    </source>
</evidence>
<dbReference type="InterPro" id="IPR050541">
    <property type="entry name" value="LRR_TM_domain-containing"/>
</dbReference>
<evidence type="ECO:0000256" key="1">
    <source>
        <dbReference type="ARBA" id="ARBA00022614"/>
    </source>
</evidence>
<dbReference type="CTD" id="37010"/>
<dbReference type="GO" id="GO:0005886">
    <property type="term" value="C:plasma membrane"/>
    <property type="evidence" value="ECO:0007669"/>
    <property type="project" value="TreeGrafter"/>
</dbReference>
<dbReference type="AlphaFoldDB" id="A0A6P9A2R4"/>
<dbReference type="KEGG" id="tpal:117651629"/>
<organism evidence="6">
    <name type="scientific">Thrips palmi</name>
    <name type="common">Melon thrips</name>
    <dbReference type="NCBI Taxonomy" id="161013"/>
    <lineage>
        <taxon>Eukaryota</taxon>
        <taxon>Metazoa</taxon>
        <taxon>Ecdysozoa</taxon>
        <taxon>Arthropoda</taxon>
        <taxon>Hexapoda</taxon>
        <taxon>Insecta</taxon>
        <taxon>Pterygota</taxon>
        <taxon>Neoptera</taxon>
        <taxon>Paraneoptera</taxon>
        <taxon>Thysanoptera</taxon>
        <taxon>Terebrantia</taxon>
        <taxon>Thripoidea</taxon>
        <taxon>Thripidae</taxon>
        <taxon>Thrips</taxon>
    </lineage>
</organism>
<name>A0A6P9A2R4_THRPL</name>
<dbReference type="SUPFAM" id="SSF52058">
    <property type="entry name" value="L domain-like"/>
    <property type="match status" value="2"/>
</dbReference>
<dbReference type="SMART" id="SM00082">
    <property type="entry name" value="LRRCT"/>
    <property type="match status" value="2"/>
</dbReference>
<gene>
    <name evidence="6" type="primary">LOC117651629</name>
</gene>
<accession>A0A6P9A2R4</accession>
<dbReference type="InterPro" id="IPR032675">
    <property type="entry name" value="LRR_dom_sf"/>
</dbReference>
<reference evidence="6" key="1">
    <citation type="submission" date="2025-08" db="UniProtKB">
        <authorList>
            <consortium name="RefSeq"/>
        </authorList>
    </citation>
    <scope>IDENTIFICATION</scope>
    <source>
        <tissue evidence="6">Total insect</tissue>
    </source>
</reference>
<dbReference type="Pfam" id="PF13855">
    <property type="entry name" value="LRR_8"/>
    <property type="match status" value="1"/>
</dbReference>
<protein>
    <submittedName>
        <fullName evidence="6">Protein singed wings 2</fullName>
    </submittedName>
</protein>
<dbReference type="Proteomes" id="UP000515158">
    <property type="component" value="Unplaced"/>
</dbReference>
<feature type="domain" description="LRRCT" evidence="4">
    <location>
        <begin position="126"/>
        <end position="178"/>
    </location>
</feature>
<dbReference type="FunCoup" id="A0A6P9A2R4">
    <property type="interactions" value="20"/>
</dbReference>
<dbReference type="PANTHER" id="PTHR24369">
    <property type="entry name" value="ANTIGEN BSP, PUTATIVE-RELATED"/>
    <property type="match status" value="1"/>
</dbReference>
<dbReference type="InterPro" id="IPR000483">
    <property type="entry name" value="Cys-rich_flank_reg_C"/>
</dbReference>
<keyword evidence="2" id="KW-0732">Signal</keyword>
<evidence type="ECO:0000259" key="4">
    <source>
        <dbReference type="SMART" id="SM00082"/>
    </source>
</evidence>
<feature type="domain" description="LRRCT" evidence="4">
    <location>
        <begin position="313"/>
        <end position="367"/>
    </location>
</feature>
<dbReference type="InParanoid" id="A0A6P9A2R4"/>
<evidence type="ECO:0000256" key="2">
    <source>
        <dbReference type="ARBA" id="ARBA00022729"/>
    </source>
</evidence>
<evidence type="ECO:0000313" key="6">
    <source>
        <dbReference type="RefSeq" id="XP_034251700.1"/>
    </source>
</evidence>
<dbReference type="InterPro" id="IPR003591">
    <property type="entry name" value="Leu-rich_rpt_typical-subtyp"/>
</dbReference>
<evidence type="ECO:0000313" key="5">
    <source>
        <dbReference type="Proteomes" id="UP000515158"/>
    </source>
</evidence>
<keyword evidence="3" id="KW-0677">Repeat</keyword>
<keyword evidence="5" id="KW-1185">Reference proteome</keyword>
<keyword evidence="1" id="KW-0433">Leucine-rich repeat</keyword>